<accession>A0A8X6UYJ7</accession>
<dbReference type="Proteomes" id="UP000887159">
    <property type="component" value="Unassembled WGS sequence"/>
</dbReference>
<gene>
    <name evidence="1" type="ORF">TNCV_1705731</name>
</gene>
<dbReference type="EMBL" id="BMAU01021051">
    <property type="protein sequence ID" value="GFX88353.1"/>
    <property type="molecule type" value="Genomic_DNA"/>
</dbReference>
<proteinExistence type="predicted"/>
<evidence type="ECO:0000313" key="2">
    <source>
        <dbReference type="Proteomes" id="UP000887159"/>
    </source>
</evidence>
<keyword evidence="2" id="KW-1185">Reference proteome</keyword>
<sequence length="148" mass="16395">MRINIKYKDARGLLVTDLVILNHGEVTKTTPELVPPPPEFHTTSMGGRLSLGSPAISNNRTIGSVITRLGTKRVKGMQIPTDGQESYTNHYPNCPNVQLSPQHILSCPAIQARIFKVRQEDTEYFIFSDKAIMTSLNLSKTASERSKA</sequence>
<evidence type="ECO:0000313" key="1">
    <source>
        <dbReference type="EMBL" id="GFX88353.1"/>
    </source>
</evidence>
<name>A0A8X6UYJ7_TRICX</name>
<comment type="caution">
    <text evidence="1">The sequence shown here is derived from an EMBL/GenBank/DDBJ whole genome shotgun (WGS) entry which is preliminary data.</text>
</comment>
<reference evidence="1" key="1">
    <citation type="submission" date="2020-08" db="EMBL/GenBank/DDBJ databases">
        <title>Multicomponent nature underlies the extraordinary mechanical properties of spider dragline silk.</title>
        <authorList>
            <person name="Kono N."/>
            <person name="Nakamura H."/>
            <person name="Mori M."/>
            <person name="Yoshida Y."/>
            <person name="Ohtoshi R."/>
            <person name="Malay A.D."/>
            <person name="Moran D.A.P."/>
            <person name="Tomita M."/>
            <person name="Numata K."/>
            <person name="Arakawa K."/>
        </authorList>
    </citation>
    <scope>NUCLEOTIDE SEQUENCE</scope>
</reference>
<organism evidence="1 2">
    <name type="scientific">Trichonephila clavipes</name>
    <name type="common">Golden silk orbweaver</name>
    <name type="synonym">Nephila clavipes</name>
    <dbReference type="NCBI Taxonomy" id="2585209"/>
    <lineage>
        <taxon>Eukaryota</taxon>
        <taxon>Metazoa</taxon>
        <taxon>Ecdysozoa</taxon>
        <taxon>Arthropoda</taxon>
        <taxon>Chelicerata</taxon>
        <taxon>Arachnida</taxon>
        <taxon>Araneae</taxon>
        <taxon>Araneomorphae</taxon>
        <taxon>Entelegynae</taxon>
        <taxon>Araneoidea</taxon>
        <taxon>Nephilidae</taxon>
        <taxon>Trichonephila</taxon>
    </lineage>
</organism>
<protein>
    <submittedName>
        <fullName evidence="1">Uncharacterized protein</fullName>
    </submittedName>
</protein>
<dbReference type="AlphaFoldDB" id="A0A8X6UYJ7"/>